<dbReference type="GeneID" id="303367941"/>
<evidence type="ECO:0008006" key="4">
    <source>
        <dbReference type="Google" id="ProtNLM"/>
    </source>
</evidence>
<dbReference type="RefSeq" id="WP_078931440.1">
    <property type="nucleotide sequence ID" value="NZ_CAMCOW010000020.1"/>
</dbReference>
<keyword evidence="1" id="KW-0732">Signal</keyword>
<reference evidence="2 3" key="1">
    <citation type="submission" date="2017-02" db="EMBL/GenBank/DDBJ databases">
        <authorList>
            <person name="Peterson S.W."/>
        </authorList>
    </citation>
    <scope>NUCLEOTIDE SEQUENCE [LARGE SCALE GENOMIC DNA]</scope>
    <source>
        <strain evidence="2 3">ATCC BAA-909</strain>
    </source>
</reference>
<dbReference type="EMBL" id="FUXC01000010">
    <property type="protein sequence ID" value="SJZ94723.1"/>
    <property type="molecule type" value="Genomic_DNA"/>
</dbReference>
<keyword evidence="3" id="KW-1185">Reference proteome</keyword>
<protein>
    <recommendedName>
        <fullName evidence="4">Outer membrane protein beta-barrel domain-containing protein</fullName>
    </recommendedName>
</protein>
<dbReference type="OrthoDB" id="358677at2"/>
<proteinExistence type="predicted"/>
<evidence type="ECO:0000313" key="3">
    <source>
        <dbReference type="Proteomes" id="UP000190395"/>
    </source>
</evidence>
<evidence type="ECO:0000313" key="2">
    <source>
        <dbReference type="EMBL" id="SJZ94723.1"/>
    </source>
</evidence>
<feature type="signal peptide" evidence="1">
    <location>
        <begin position="1"/>
        <end position="19"/>
    </location>
</feature>
<dbReference type="Proteomes" id="UP000190395">
    <property type="component" value="Unassembled WGS sequence"/>
</dbReference>
<feature type="chain" id="PRO_5013159970" description="Outer membrane protein beta-barrel domain-containing protein" evidence="1">
    <location>
        <begin position="20"/>
        <end position="186"/>
    </location>
</feature>
<dbReference type="AlphaFoldDB" id="A0A1T4PT64"/>
<evidence type="ECO:0000256" key="1">
    <source>
        <dbReference type="SAM" id="SignalP"/>
    </source>
</evidence>
<sequence length="186" mass="21106">MKKYFFLFACFFSVFAVFAEPQFEFGVGSGYVFYGDKDLKNLLSDFDQKSQVILCGDFSVDFPVAEPVKLVFGMDSIMDARWKGSEHFILWDYCGFAGFKIYPGLAGLCTTIQYCLGRRTDFVSLQDIEDYIESTNFGNGFAFGISYDFGYGKKGYAPEVCANWRHMPRGGSSDNILEVKFRLSKN</sequence>
<gene>
    <name evidence="2" type="ORF">SAMN02745152_01711</name>
</gene>
<organism evidence="2 3">
    <name type="scientific">Treponema berlinense</name>
    <dbReference type="NCBI Taxonomy" id="225004"/>
    <lineage>
        <taxon>Bacteria</taxon>
        <taxon>Pseudomonadati</taxon>
        <taxon>Spirochaetota</taxon>
        <taxon>Spirochaetia</taxon>
        <taxon>Spirochaetales</taxon>
        <taxon>Treponemataceae</taxon>
        <taxon>Treponema</taxon>
    </lineage>
</organism>
<name>A0A1T4PT64_9SPIR</name>
<accession>A0A1T4PT64</accession>